<feature type="compositionally biased region" description="Basic and acidic residues" evidence="1">
    <location>
        <begin position="150"/>
        <end position="159"/>
    </location>
</feature>
<feature type="compositionally biased region" description="Low complexity" evidence="1">
    <location>
        <begin position="88"/>
        <end position="100"/>
    </location>
</feature>
<comment type="caution">
    <text evidence="2">The sequence shown here is derived from an EMBL/GenBank/DDBJ whole genome shotgun (WGS) entry which is preliminary data.</text>
</comment>
<feature type="compositionally biased region" description="Pro residues" evidence="1">
    <location>
        <begin position="176"/>
        <end position="185"/>
    </location>
</feature>
<feature type="region of interest" description="Disordered" evidence="1">
    <location>
        <begin position="85"/>
        <end position="186"/>
    </location>
</feature>
<evidence type="ECO:0000313" key="2">
    <source>
        <dbReference type="EMBL" id="CAK0855221.1"/>
    </source>
</evidence>
<organism evidence="2 3">
    <name type="scientific">Prorocentrum cordatum</name>
    <dbReference type="NCBI Taxonomy" id="2364126"/>
    <lineage>
        <taxon>Eukaryota</taxon>
        <taxon>Sar</taxon>
        <taxon>Alveolata</taxon>
        <taxon>Dinophyceae</taxon>
        <taxon>Prorocentrales</taxon>
        <taxon>Prorocentraceae</taxon>
        <taxon>Prorocentrum</taxon>
    </lineage>
</organism>
<evidence type="ECO:0008006" key="4">
    <source>
        <dbReference type="Google" id="ProtNLM"/>
    </source>
</evidence>
<name>A0ABN9U9S4_9DINO</name>
<dbReference type="EMBL" id="CAUYUJ010015529">
    <property type="protein sequence ID" value="CAK0855221.1"/>
    <property type="molecule type" value="Genomic_DNA"/>
</dbReference>
<accession>A0ABN9U9S4</accession>
<protein>
    <recommendedName>
        <fullName evidence="4">BZIP domain-containing protein</fullName>
    </recommendedName>
</protein>
<dbReference type="Proteomes" id="UP001189429">
    <property type="component" value="Unassembled WGS sequence"/>
</dbReference>
<sequence>MPMLHARFIWHVTGPEVVGPVEGDPGSLVLNSGHPLAPEAGELDAMRKLFDARERRKNVRRRVLSLTERVEYLEKVVFEAARRRQAREAQPGGASGAAAGASGGAARGAGAPGRGQPREAGPPGRGQDPRSRWAGSGGAPGFDADAALEESSRGRRECGDAAQEGLRTTDVGRVLPFPPSSPRPPCTSVSLITPWPPPTFPPLVRCSIGRSVPPSCPADLRVRRISGRGSVGRVS</sequence>
<reference evidence="2" key="1">
    <citation type="submission" date="2023-10" db="EMBL/GenBank/DDBJ databases">
        <authorList>
            <person name="Chen Y."/>
            <person name="Shah S."/>
            <person name="Dougan E. K."/>
            <person name="Thang M."/>
            <person name="Chan C."/>
        </authorList>
    </citation>
    <scope>NUCLEOTIDE SEQUENCE [LARGE SCALE GENOMIC DNA]</scope>
</reference>
<keyword evidence="3" id="KW-1185">Reference proteome</keyword>
<feature type="compositionally biased region" description="Gly residues" evidence="1">
    <location>
        <begin position="101"/>
        <end position="113"/>
    </location>
</feature>
<evidence type="ECO:0000256" key="1">
    <source>
        <dbReference type="SAM" id="MobiDB-lite"/>
    </source>
</evidence>
<gene>
    <name evidence="2" type="ORF">PCOR1329_LOCUS46014</name>
</gene>
<proteinExistence type="predicted"/>
<feature type="compositionally biased region" description="Low complexity" evidence="1">
    <location>
        <begin position="114"/>
        <end position="126"/>
    </location>
</feature>
<evidence type="ECO:0000313" key="3">
    <source>
        <dbReference type="Proteomes" id="UP001189429"/>
    </source>
</evidence>